<feature type="region of interest" description="Disordered" evidence="2">
    <location>
        <begin position="159"/>
        <end position="197"/>
    </location>
</feature>
<feature type="compositionally biased region" description="Pro residues" evidence="2">
    <location>
        <begin position="88"/>
        <end position="105"/>
    </location>
</feature>
<name>A0A1I7ZLV5_9BILA</name>
<dbReference type="Pfam" id="PF05030">
    <property type="entry name" value="SSXT"/>
    <property type="match status" value="1"/>
</dbReference>
<accession>A0A1I7ZLV5</accession>
<organism evidence="4 5">
    <name type="scientific">Steinernema glaseri</name>
    <dbReference type="NCBI Taxonomy" id="37863"/>
    <lineage>
        <taxon>Eukaryota</taxon>
        <taxon>Metazoa</taxon>
        <taxon>Ecdysozoa</taxon>
        <taxon>Nematoda</taxon>
        <taxon>Chromadorea</taxon>
        <taxon>Rhabditida</taxon>
        <taxon>Tylenchina</taxon>
        <taxon>Panagrolaimomorpha</taxon>
        <taxon>Strongyloidoidea</taxon>
        <taxon>Steinernematidae</taxon>
        <taxon>Steinernema</taxon>
    </lineage>
</organism>
<feature type="compositionally biased region" description="Low complexity" evidence="2">
    <location>
        <begin position="106"/>
        <end position="141"/>
    </location>
</feature>
<keyword evidence="4" id="KW-1185">Reference proteome</keyword>
<evidence type="ECO:0000256" key="2">
    <source>
        <dbReference type="SAM" id="MobiDB-lite"/>
    </source>
</evidence>
<dbReference type="WBParaSite" id="L893_g27852.t1">
    <property type="protein sequence ID" value="L893_g27852.t1"/>
    <property type="gene ID" value="L893_g27852"/>
</dbReference>
<dbReference type="Proteomes" id="UP000095287">
    <property type="component" value="Unplaced"/>
</dbReference>
<feature type="compositionally biased region" description="Low complexity" evidence="2">
    <location>
        <begin position="175"/>
        <end position="197"/>
    </location>
</feature>
<evidence type="ECO:0000256" key="1">
    <source>
        <dbReference type="ARBA" id="ARBA00007945"/>
    </source>
</evidence>
<protein>
    <submittedName>
        <fullName evidence="5">SSXT domain-containing protein</fullName>
    </submittedName>
</protein>
<proteinExistence type="inferred from homology"/>
<evidence type="ECO:0000259" key="3">
    <source>
        <dbReference type="Pfam" id="PF05030"/>
    </source>
</evidence>
<dbReference type="AlphaFoldDB" id="A0A1I7ZLV5"/>
<reference evidence="5" key="1">
    <citation type="submission" date="2016-11" db="UniProtKB">
        <authorList>
            <consortium name="WormBaseParasite"/>
        </authorList>
    </citation>
    <scope>IDENTIFICATION</scope>
</reference>
<sequence length="220" mass="24668">MSIVFNKDDETPLDAATIEKMLEENSLLIQTIKSYQAQGRAAEALKYQQLLHRNLYFLANVADQSLAMELNDEAQTSNAPAQPIERNPTPPPPVHVPPTQPPQPAPQVYQSAPPQQHMQPPAQHPQHAYGGPPQHQHGYHGAQMHPHQQVYAQGPQMSYPVEQRSPHPHPGAPQGGMQMQQQQHHQQAPGAYQQGYPGAMSEHQMQYMPMQHMQPQPRPM</sequence>
<comment type="similarity">
    <text evidence="1">Belongs to the SS18 family.</text>
</comment>
<feature type="region of interest" description="Disordered" evidence="2">
    <location>
        <begin position="72"/>
        <end position="145"/>
    </location>
</feature>
<evidence type="ECO:0000313" key="4">
    <source>
        <dbReference type="Proteomes" id="UP000095287"/>
    </source>
</evidence>
<dbReference type="InterPro" id="IPR007726">
    <property type="entry name" value="SS18_N"/>
</dbReference>
<evidence type="ECO:0000313" key="5">
    <source>
        <dbReference type="WBParaSite" id="L893_g27852.t1"/>
    </source>
</evidence>
<feature type="domain" description="SS18 N-terminal" evidence="3">
    <location>
        <begin position="12"/>
        <end position="66"/>
    </location>
</feature>